<evidence type="ECO:0000259" key="1">
    <source>
        <dbReference type="SMART" id="SM00327"/>
    </source>
</evidence>
<dbReference type="SMART" id="SM00327">
    <property type="entry name" value="VWA"/>
    <property type="match status" value="1"/>
</dbReference>
<dbReference type="AlphaFoldDB" id="A0A556QKK6"/>
<dbReference type="Pfam" id="PF01882">
    <property type="entry name" value="DUF58"/>
    <property type="match status" value="1"/>
</dbReference>
<comment type="caution">
    <text evidence="2">The sequence shown here is derived from an EMBL/GenBank/DDBJ whole genome shotgun (WGS) entry which is preliminary data.</text>
</comment>
<dbReference type="EMBL" id="VMBG01000002">
    <property type="protein sequence ID" value="TSJ77176.1"/>
    <property type="molecule type" value="Genomic_DNA"/>
</dbReference>
<keyword evidence="3" id="KW-1185">Reference proteome</keyword>
<organism evidence="2 3">
    <name type="scientific">Rariglobus hedericola</name>
    <dbReference type="NCBI Taxonomy" id="2597822"/>
    <lineage>
        <taxon>Bacteria</taxon>
        <taxon>Pseudomonadati</taxon>
        <taxon>Verrucomicrobiota</taxon>
        <taxon>Opitutia</taxon>
        <taxon>Opitutales</taxon>
        <taxon>Opitutaceae</taxon>
        <taxon>Rariglobus</taxon>
    </lineage>
</organism>
<evidence type="ECO:0000313" key="2">
    <source>
        <dbReference type="EMBL" id="TSJ77176.1"/>
    </source>
</evidence>
<gene>
    <name evidence="2" type="ORF">FPL22_13830</name>
</gene>
<dbReference type="RefSeq" id="WP_144353579.1">
    <property type="nucleotide sequence ID" value="NZ_CBCRVV010000016.1"/>
</dbReference>
<dbReference type="InterPro" id="IPR002881">
    <property type="entry name" value="DUF58"/>
</dbReference>
<name>A0A556QKK6_9BACT</name>
<dbReference type="InterPro" id="IPR002035">
    <property type="entry name" value="VWF_A"/>
</dbReference>
<dbReference type="PANTHER" id="PTHR33608">
    <property type="entry name" value="BLL2464 PROTEIN"/>
    <property type="match status" value="1"/>
</dbReference>
<proteinExistence type="predicted"/>
<sequence>MPAAPDPLFDEDFLRRLEGLALLARQLVNSRQRAERRSVQRGASIEFAEYRPFGPGDDWRHIDWNAYARWRTLVLKLYSEEQDLPVHLLLDATASMDFGTPKKFDHARRVIAGLAYIALCNQDRLGLVSLDGASPATLPPGRGRSRFQGVLRFLSDRTATNTPASLEDAARRWIAARPHRGLAVWVTDLWGSDPGDAIRALDRLRYARHELAVIHIADPTEGDPGEPGEYRLTDRETGALRNVVVDESLRRAYRERYTAYLDEIGRHCRRHQIPLLKAETSEDVIALLTRSLREKGFVQ</sequence>
<dbReference type="InterPro" id="IPR036465">
    <property type="entry name" value="vWFA_dom_sf"/>
</dbReference>
<accession>A0A556QKK6</accession>
<dbReference type="Gene3D" id="3.40.50.410">
    <property type="entry name" value="von Willebrand factor, type A domain"/>
    <property type="match status" value="1"/>
</dbReference>
<reference evidence="2 3" key="1">
    <citation type="submission" date="2019-07" db="EMBL/GenBank/DDBJ databases">
        <title>Description of 53C-WASEF.</title>
        <authorList>
            <person name="Pitt A."/>
            <person name="Hahn M.W."/>
        </authorList>
    </citation>
    <scope>NUCLEOTIDE SEQUENCE [LARGE SCALE GENOMIC DNA]</scope>
    <source>
        <strain evidence="2 3">53C-WASEF</strain>
    </source>
</reference>
<dbReference type="PANTHER" id="PTHR33608:SF7">
    <property type="entry name" value="DUF58 DOMAIN-CONTAINING PROTEIN"/>
    <property type="match status" value="1"/>
</dbReference>
<protein>
    <submittedName>
        <fullName evidence="2">DUF58 domain-containing protein</fullName>
    </submittedName>
</protein>
<dbReference type="OrthoDB" id="9776116at2"/>
<dbReference type="SUPFAM" id="SSF53300">
    <property type="entry name" value="vWA-like"/>
    <property type="match status" value="1"/>
</dbReference>
<evidence type="ECO:0000313" key="3">
    <source>
        <dbReference type="Proteomes" id="UP000315648"/>
    </source>
</evidence>
<feature type="domain" description="VWFA" evidence="1">
    <location>
        <begin position="83"/>
        <end position="258"/>
    </location>
</feature>
<dbReference type="Proteomes" id="UP000315648">
    <property type="component" value="Unassembled WGS sequence"/>
</dbReference>